<gene>
    <name evidence="9" type="ORF">DWW57_06635</name>
    <name evidence="8" type="ORF">PN645_17860</name>
</gene>
<dbReference type="PROSITE" id="PS51257">
    <property type="entry name" value="PROKAR_LIPOPROTEIN"/>
    <property type="match status" value="1"/>
</dbReference>
<evidence type="ECO:0000256" key="5">
    <source>
        <dbReference type="ARBA" id="ARBA00023237"/>
    </source>
</evidence>
<dbReference type="Proteomes" id="UP000284243">
    <property type="component" value="Unassembled WGS sequence"/>
</dbReference>
<reference evidence="9 10" key="1">
    <citation type="submission" date="2018-08" db="EMBL/GenBank/DDBJ databases">
        <title>A genome reference for cultivated species of the human gut microbiota.</title>
        <authorList>
            <person name="Zou Y."/>
            <person name="Xue W."/>
            <person name="Luo G."/>
        </authorList>
    </citation>
    <scope>NUCLEOTIDE SEQUENCE [LARGE SCALE GENOMIC DNA]</scope>
    <source>
        <strain evidence="9 10">AF16-14</strain>
    </source>
</reference>
<evidence type="ECO:0000259" key="6">
    <source>
        <dbReference type="Pfam" id="PF07980"/>
    </source>
</evidence>
<dbReference type="Proteomes" id="UP001212263">
    <property type="component" value="Unassembled WGS sequence"/>
</dbReference>
<evidence type="ECO:0000256" key="4">
    <source>
        <dbReference type="ARBA" id="ARBA00023136"/>
    </source>
</evidence>
<sequence>MKKYILYILVGIASWGLASCNGFLDVDQYFNDLYQLDSVFTKRSTTEQWLWKVYSRLDANREICNKMSSGFNFASDDLFYGDRTATVPCQSYQNCEYSPSKMLNEDRWGNLYCGIREASTFISNVDQCTELTNDQIEDYKAQARFLRAYFYWMLIKQWGPVPLLPDEGLDINLSYEELSTPRNTYDECVDYIVAEFEEAAIHLEQERSTAYLGMATKGAALAARAKVLLYAASPLYNGNHDLFELKDEAGNPLINQNYDERKWARAAAAAEEVINTGWYELYTVPVSEETVLPPAEVRSREFPYGCGGIDPYESYRQLFNGAIRDMKDNREFIFYRQFNNAGATGGEDLIDLVKHSYPHNSGWDGWNTNAVSLKQVDAYYMFDGRDKDNASEGYPYHEDGFITADDADSVYKFVNRASEEKYQVSRRFGNREPRFYASISFNGCVWESENAYKNQNGTVDIQNKPCNYYRGGENGKTSSEPEFCPFTGIGLFKYYHPDDTWQTSGAVYQTYKVEPTIRYADVLLWYAEALNELTQEYSFPTYDGRGTVTVSRNVEKMRSAFSQVRFRAGLPDADNYDDAAQFRVTLKRERQIELFAESARYFDLRRWKDAPTEEVGPIKGFNINITSSKREDFYKETVISRVQKRWMDKMYLWPIPKNETDRNVKLQQNPGWER</sequence>
<accession>A0A1Y3YJX8</accession>
<dbReference type="SUPFAM" id="SSF48452">
    <property type="entry name" value="TPR-like"/>
    <property type="match status" value="1"/>
</dbReference>
<protein>
    <submittedName>
        <fullName evidence="9">RagB/SusD family nutrient uptake outer membrane protein</fullName>
    </submittedName>
</protein>
<reference evidence="8" key="2">
    <citation type="submission" date="2023-01" db="EMBL/GenBank/DDBJ databases">
        <title>Human gut microbiome strain richness.</title>
        <authorList>
            <person name="Chen-Liaw A."/>
        </authorList>
    </citation>
    <scope>NUCLEOTIDE SEQUENCE</scope>
    <source>
        <strain evidence="8">RTP21484st1_B7_RTP21484_190118</strain>
    </source>
</reference>
<evidence type="ECO:0000313" key="8">
    <source>
        <dbReference type="EMBL" id="MDB9224845.1"/>
    </source>
</evidence>
<keyword evidence="4" id="KW-0472">Membrane</keyword>
<evidence type="ECO:0000313" key="10">
    <source>
        <dbReference type="Proteomes" id="UP000284243"/>
    </source>
</evidence>
<organism evidence="9 10">
    <name type="scientific">Odoribacter splanchnicus</name>
    <dbReference type="NCBI Taxonomy" id="28118"/>
    <lineage>
        <taxon>Bacteria</taxon>
        <taxon>Pseudomonadati</taxon>
        <taxon>Bacteroidota</taxon>
        <taxon>Bacteroidia</taxon>
        <taxon>Bacteroidales</taxon>
        <taxon>Odoribacteraceae</taxon>
        <taxon>Odoribacter</taxon>
    </lineage>
</organism>
<feature type="domain" description="RagB/SusD" evidence="6">
    <location>
        <begin position="331"/>
        <end position="672"/>
    </location>
</feature>
<dbReference type="Pfam" id="PF07980">
    <property type="entry name" value="SusD_RagB"/>
    <property type="match status" value="1"/>
</dbReference>
<dbReference type="InterPro" id="IPR011990">
    <property type="entry name" value="TPR-like_helical_dom_sf"/>
</dbReference>
<keyword evidence="3" id="KW-0732">Signal</keyword>
<evidence type="ECO:0000259" key="7">
    <source>
        <dbReference type="Pfam" id="PF14322"/>
    </source>
</evidence>
<evidence type="ECO:0000256" key="3">
    <source>
        <dbReference type="ARBA" id="ARBA00022729"/>
    </source>
</evidence>
<dbReference type="AlphaFoldDB" id="A0A1Y3YJX8"/>
<comment type="subcellular location">
    <subcellularLocation>
        <location evidence="1">Cell outer membrane</location>
    </subcellularLocation>
</comment>
<dbReference type="EMBL" id="QRYC01000006">
    <property type="protein sequence ID" value="RGU57226.1"/>
    <property type="molecule type" value="Genomic_DNA"/>
</dbReference>
<comment type="caution">
    <text evidence="9">The sequence shown here is derived from an EMBL/GenBank/DDBJ whole genome shotgun (WGS) entry which is preliminary data.</text>
</comment>
<evidence type="ECO:0000256" key="1">
    <source>
        <dbReference type="ARBA" id="ARBA00004442"/>
    </source>
</evidence>
<feature type="domain" description="SusD-like N-terminal" evidence="7">
    <location>
        <begin position="88"/>
        <end position="229"/>
    </location>
</feature>
<evidence type="ECO:0000256" key="2">
    <source>
        <dbReference type="ARBA" id="ARBA00006275"/>
    </source>
</evidence>
<dbReference type="Gene3D" id="1.25.40.390">
    <property type="match status" value="1"/>
</dbReference>
<dbReference type="InterPro" id="IPR033985">
    <property type="entry name" value="SusD-like_N"/>
</dbReference>
<comment type="similarity">
    <text evidence="2">Belongs to the SusD family.</text>
</comment>
<name>A0A1Y3YJX8_9BACT</name>
<dbReference type="EMBL" id="JAQMRD010000033">
    <property type="protein sequence ID" value="MDB9224845.1"/>
    <property type="molecule type" value="Genomic_DNA"/>
</dbReference>
<dbReference type="RefSeq" id="WP_022161006.1">
    <property type="nucleotide sequence ID" value="NZ_BAABYK010000001.1"/>
</dbReference>
<proteinExistence type="inferred from homology"/>
<keyword evidence="5" id="KW-0998">Cell outer membrane</keyword>
<evidence type="ECO:0000313" key="9">
    <source>
        <dbReference type="EMBL" id="RGU57226.1"/>
    </source>
</evidence>
<dbReference type="GO" id="GO:0009279">
    <property type="term" value="C:cell outer membrane"/>
    <property type="evidence" value="ECO:0007669"/>
    <property type="project" value="UniProtKB-SubCell"/>
</dbReference>
<dbReference type="Pfam" id="PF14322">
    <property type="entry name" value="SusD-like_3"/>
    <property type="match status" value="1"/>
</dbReference>
<dbReference type="InterPro" id="IPR012944">
    <property type="entry name" value="SusD_RagB_dom"/>
</dbReference>